<comment type="caution">
    <text evidence="7">The sequence shown here is derived from an EMBL/GenBank/DDBJ whole genome shotgun (WGS) entry which is preliminary data.</text>
</comment>
<evidence type="ECO:0000313" key="7">
    <source>
        <dbReference type="EMBL" id="GGG76507.1"/>
    </source>
</evidence>
<feature type="transmembrane region" description="Helical" evidence="5">
    <location>
        <begin position="211"/>
        <end position="231"/>
    </location>
</feature>
<evidence type="ECO:0000256" key="4">
    <source>
        <dbReference type="ARBA" id="ARBA00023136"/>
    </source>
</evidence>
<feature type="transmembrane region" description="Helical" evidence="5">
    <location>
        <begin position="42"/>
        <end position="59"/>
    </location>
</feature>
<reference evidence="7" key="2">
    <citation type="submission" date="2020-09" db="EMBL/GenBank/DDBJ databases">
        <authorList>
            <person name="Sun Q."/>
            <person name="Zhou Y."/>
        </authorList>
    </citation>
    <scope>NUCLEOTIDE SEQUENCE</scope>
    <source>
        <strain evidence="7">CGMCC 1.15762</strain>
    </source>
</reference>
<dbReference type="Pfam" id="PF13515">
    <property type="entry name" value="FUSC_2"/>
    <property type="match status" value="1"/>
</dbReference>
<evidence type="ECO:0000259" key="6">
    <source>
        <dbReference type="Pfam" id="PF13515"/>
    </source>
</evidence>
<dbReference type="RefSeq" id="WP_188790707.1">
    <property type="nucleotide sequence ID" value="NZ_BMJV01000005.1"/>
</dbReference>
<evidence type="ECO:0000256" key="2">
    <source>
        <dbReference type="ARBA" id="ARBA00022692"/>
    </source>
</evidence>
<accession>A0A8J2ZLA0</accession>
<evidence type="ECO:0000256" key="5">
    <source>
        <dbReference type="SAM" id="Phobius"/>
    </source>
</evidence>
<sequence length="371" mass="39049">MTDLSKTPRHLSSRREALRHLFAPDHLAAGFRLGPQPYLRNSLLAGFQAGITAAIALPLVLLSPWAHMVGFAALGGMVALFGRFDTTAGRLRVVTLAALTQIAMVMVLSLVSLSPSPWLHLGALTLACGLAYLVAISGRFGPPGALIFVFAGGAALVPASGLGDVAERSIATAVVATLAFVVCLATEWLRQRPTPERPLPVEPLRPMSHRLIASGRIMAGCAVALVVSHLWGASHPVWAGMGALLVLQGPFLHINMHRAQQRMAGAVVGSLLAWVILAQEPGPMVIIALIFVLQMCTELVIGANYWLGQIFVTPMALIMSYLAAPGLSGAQMAPERVLDSLLGVVIGIAAAVLLSTLDDRHHLAAVRTKGA</sequence>
<protein>
    <submittedName>
        <fullName evidence="7">FUSC family protein</fullName>
    </submittedName>
</protein>
<feature type="transmembrane region" description="Helical" evidence="5">
    <location>
        <begin position="65"/>
        <end position="81"/>
    </location>
</feature>
<dbReference type="Proteomes" id="UP000617145">
    <property type="component" value="Unassembled WGS sequence"/>
</dbReference>
<evidence type="ECO:0000256" key="3">
    <source>
        <dbReference type="ARBA" id="ARBA00022989"/>
    </source>
</evidence>
<dbReference type="EMBL" id="BMJV01000005">
    <property type="protein sequence ID" value="GGG76507.1"/>
    <property type="molecule type" value="Genomic_DNA"/>
</dbReference>
<keyword evidence="8" id="KW-1185">Reference proteome</keyword>
<dbReference type="InterPro" id="IPR049453">
    <property type="entry name" value="Memb_transporter_dom"/>
</dbReference>
<dbReference type="AlphaFoldDB" id="A0A8J2ZLA0"/>
<feature type="transmembrane region" description="Helical" evidence="5">
    <location>
        <begin position="336"/>
        <end position="357"/>
    </location>
</feature>
<comment type="subcellular location">
    <subcellularLocation>
        <location evidence="1">Membrane</location>
        <topology evidence="1">Multi-pass membrane protein</topology>
    </subcellularLocation>
</comment>
<dbReference type="GO" id="GO:0016020">
    <property type="term" value="C:membrane"/>
    <property type="evidence" value="ECO:0007669"/>
    <property type="project" value="UniProtKB-SubCell"/>
</dbReference>
<feature type="transmembrane region" description="Helical" evidence="5">
    <location>
        <begin position="266"/>
        <end position="293"/>
    </location>
</feature>
<evidence type="ECO:0000313" key="8">
    <source>
        <dbReference type="Proteomes" id="UP000617145"/>
    </source>
</evidence>
<name>A0A8J2ZLA0_9RHOB</name>
<feature type="domain" description="Integral membrane bound transporter" evidence="6">
    <location>
        <begin position="224"/>
        <end position="349"/>
    </location>
</feature>
<keyword evidence="3 5" id="KW-1133">Transmembrane helix</keyword>
<feature type="transmembrane region" description="Helical" evidence="5">
    <location>
        <begin position="145"/>
        <end position="163"/>
    </location>
</feature>
<gene>
    <name evidence="7" type="ORF">GCM10011415_26550</name>
</gene>
<proteinExistence type="predicted"/>
<feature type="transmembrane region" description="Helical" evidence="5">
    <location>
        <begin position="169"/>
        <end position="190"/>
    </location>
</feature>
<feature type="transmembrane region" description="Helical" evidence="5">
    <location>
        <begin position="305"/>
        <end position="324"/>
    </location>
</feature>
<evidence type="ECO:0000256" key="1">
    <source>
        <dbReference type="ARBA" id="ARBA00004141"/>
    </source>
</evidence>
<feature type="transmembrane region" description="Helical" evidence="5">
    <location>
        <begin position="118"/>
        <end position="138"/>
    </location>
</feature>
<feature type="transmembrane region" description="Helical" evidence="5">
    <location>
        <begin position="93"/>
        <end position="112"/>
    </location>
</feature>
<keyword evidence="2 5" id="KW-0812">Transmembrane</keyword>
<organism evidence="7 8">
    <name type="scientific">Salipiger pallidus</name>
    <dbReference type="NCBI Taxonomy" id="1775170"/>
    <lineage>
        <taxon>Bacteria</taxon>
        <taxon>Pseudomonadati</taxon>
        <taxon>Pseudomonadota</taxon>
        <taxon>Alphaproteobacteria</taxon>
        <taxon>Rhodobacterales</taxon>
        <taxon>Roseobacteraceae</taxon>
        <taxon>Salipiger</taxon>
    </lineage>
</organism>
<reference evidence="7" key="1">
    <citation type="journal article" date="2014" name="Int. J. Syst. Evol. Microbiol.">
        <title>Complete genome sequence of Corynebacterium casei LMG S-19264T (=DSM 44701T), isolated from a smear-ripened cheese.</title>
        <authorList>
            <consortium name="US DOE Joint Genome Institute (JGI-PGF)"/>
            <person name="Walter F."/>
            <person name="Albersmeier A."/>
            <person name="Kalinowski J."/>
            <person name="Ruckert C."/>
        </authorList>
    </citation>
    <scope>NUCLEOTIDE SEQUENCE</scope>
    <source>
        <strain evidence="7">CGMCC 1.15762</strain>
    </source>
</reference>
<keyword evidence="4 5" id="KW-0472">Membrane</keyword>